<accession>A0A7S1YD15</accession>
<dbReference type="EMBL" id="HBGL01007984">
    <property type="protein sequence ID" value="CAD9296892.1"/>
    <property type="molecule type" value="Transcribed_RNA"/>
</dbReference>
<dbReference type="GO" id="GO:0008417">
    <property type="term" value="F:fucosyltransferase activity"/>
    <property type="evidence" value="ECO:0007669"/>
    <property type="project" value="InterPro"/>
</dbReference>
<dbReference type="AlphaFoldDB" id="A0A7S1YD15"/>
<name>A0A7S1YD15_9EUKA</name>
<sequence>MILLLFFTLTSQYTFSPNLLTIGYYSASVSHALRHHHPTSYPPCPSTNSTPPSFLEPLKSPQEIESDCERRGEGWCNGVDEGEGQGTVVSGRYEGEDGCTVLPFDKIESAVVQLRQAEEAGRPGDVARLAAVVESLAEATHVAGQCAKWGLPFTCAALPWSHRLAHPTLAAAPHLLIFEGVGTLNNPAHARFPTSRPPRQQWAFADWRAAQNYPSFVDPDFMDKFTVSIGHSRNYTIWSADILGSPRTAYRYTYDRLVEEGARNGVPQAGPPPTTRRRRGHHAPPATPQRAVLAAFVSNCADRAGRRATLRHLASLVPTHSYGGCETNAVVPPHLKQRSRYGEKVAVLSHYPFAFAFENVQEVDYVTEKVWNALEAGSVPVYWGAPNVNEFLPDPSAILNVADYASLDEVATAIRYYADRPDELWTRFHSWRRAPMPQSLVATIPRVRGYYECMLCEWAMSEAIQRCYDDEDCVMPPDIDE</sequence>
<protein>
    <recommendedName>
        <fullName evidence="5">Fucosyltransferase</fullName>
        <ecNumber evidence="5">2.4.1.-</ecNumber>
    </recommendedName>
</protein>
<dbReference type="InterPro" id="IPR001503">
    <property type="entry name" value="Glyco_trans_10"/>
</dbReference>
<keyword evidence="5" id="KW-0472">Membrane</keyword>
<dbReference type="SUPFAM" id="SSF53756">
    <property type="entry name" value="UDP-Glycosyltransferase/glycogen phosphorylase"/>
    <property type="match status" value="1"/>
</dbReference>
<comment type="pathway">
    <text evidence="1">Protein modification; protein glycosylation.</text>
</comment>
<evidence type="ECO:0000256" key="2">
    <source>
        <dbReference type="ARBA" id="ARBA00008919"/>
    </source>
</evidence>
<keyword evidence="5" id="KW-0333">Golgi apparatus</keyword>
<evidence type="ECO:0000256" key="6">
    <source>
        <dbReference type="SAM" id="MobiDB-lite"/>
    </source>
</evidence>
<evidence type="ECO:0000259" key="8">
    <source>
        <dbReference type="Pfam" id="PF00852"/>
    </source>
</evidence>
<evidence type="ECO:0000256" key="3">
    <source>
        <dbReference type="ARBA" id="ARBA00022676"/>
    </source>
</evidence>
<feature type="chain" id="PRO_5031142113" description="Fucosyltransferase" evidence="7">
    <location>
        <begin position="17"/>
        <end position="481"/>
    </location>
</feature>
<comment type="similarity">
    <text evidence="2 5">Belongs to the glycosyltransferase 10 family.</text>
</comment>
<proteinExistence type="inferred from homology"/>
<evidence type="ECO:0000256" key="5">
    <source>
        <dbReference type="RuleBase" id="RU003832"/>
    </source>
</evidence>
<evidence type="ECO:0000256" key="4">
    <source>
        <dbReference type="ARBA" id="ARBA00022679"/>
    </source>
</evidence>
<feature type="region of interest" description="Disordered" evidence="6">
    <location>
        <begin position="261"/>
        <end position="286"/>
    </location>
</feature>
<keyword evidence="4 5" id="KW-0808">Transferase</keyword>
<reference evidence="9" key="1">
    <citation type="submission" date="2021-01" db="EMBL/GenBank/DDBJ databases">
        <authorList>
            <person name="Corre E."/>
            <person name="Pelletier E."/>
            <person name="Niang G."/>
            <person name="Scheremetjew M."/>
            <person name="Finn R."/>
            <person name="Kale V."/>
            <person name="Holt S."/>
            <person name="Cochrane G."/>
            <person name="Meng A."/>
            <person name="Brown T."/>
            <person name="Cohen L."/>
        </authorList>
    </citation>
    <scope>NUCLEOTIDE SEQUENCE</scope>
    <source>
        <strain evidence="9">ATCC 50979</strain>
    </source>
</reference>
<organism evidence="9">
    <name type="scientific">Sexangularia sp. CB-2014</name>
    <dbReference type="NCBI Taxonomy" id="1486929"/>
    <lineage>
        <taxon>Eukaryota</taxon>
        <taxon>Amoebozoa</taxon>
        <taxon>Tubulinea</taxon>
        <taxon>Elardia</taxon>
        <taxon>Arcellinida</taxon>
        <taxon>Arcellinida incertae sedis</taxon>
        <taxon>Sexangularia</taxon>
    </lineage>
</organism>
<dbReference type="UniPathway" id="UPA00378"/>
<dbReference type="EC" id="2.4.1.-" evidence="5"/>
<keyword evidence="5" id="KW-0812">Transmembrane</keyword>
<dbReference type="InterPro" id="IPR038577">
    <property type="entry name" value="GT10-like_C_sf"/>
</dbReference>
<feature type="domain" description="Fucosyltransferase C-terminal" evidence="8">
    <location>
        <begin position="291"/>
        <end position="462"/>
    </location>
</feature>
<keyword evidence="7" id="KW-0732">Signal</keyword>
<dbReference type="PANTHER" id="PTHR11929">
    <property type="entry name" value="ALPHA- 1,3 -FUCOSYLTRANSFERASE"/>
    <property type="match status" value="1"/>
</dbReference>
<dbReference type="InterPro" id="IPR055270">
    <property type="entry name" value="Glyco_tran_10_C"/>
</dbReference>
<evidence type="ECO:0000256" key="1">
    <source>
        <dbReference type="ARBA" id="ARBA00004922"/>
    </source>
</evidence>
<dbReference type="Pfam" id="PF00852">
    <property type="entry name" value="Glyco_transf_10"/>
    <property type="match status" value="1"/>
</dbReference>
<dbReference type="PANTHER" id="PTHR11929:SF194">
    <property type="entry name" value="ALPHA-(1,3)-FUCOSYLTRANSFERASE 10"/>
    <property type="match status" value="1"/>
</dbReference>
<evidence type="ECO:0000256" key="7">
    <source>
        <dbReference type="SAM" id="SignalP"/>
    </source>
</evidence>
<dbReference type="GO" id="GO:0032580">
    <property type="term" value="C:Golgi cisterna membrane"/>
    <property type="evidence" value="ECO:0007669"/>
    <property type="project" value="UniProtKB-SubCell"/>
</dbReference>
<keyword evidence="3 5" id="KW-0328">Glycosyltransferase</keyword>
<dbReference type="Gene3D" id="3.40.50.11660">
    <property type="entry name" value="Glycosyl transferase family 10, C-terminal domain"/>
    <property type="match status" value="1"/>
</dbReference>
<evidence type="ECO:0000313" key="9">
    <source>
        <dbReference type="EMBL" id="CAD9296892.1"/>
    </source>
</evidence>
<gene>
    <name evidence="9" type="ORF">SSP0437_LOCUS6156</name>
</gene>
<feature type="signal peptide" evidence="7">
    <location>
        <begin position="1"/>
        <end position="16"/>
    </location>
</feature>
<comment type="subcellular location">
    <subcellularLocation>
        <location evidence="5">Golgi apparatus</location>
        <location evidence="5">Golgi stack membrane</location>
        <topology evidence="5">Single-pass type II membrane protein</topology>
    </subcellularLocation>
</comment>